<proteinExistence type="predicted"/>
<dbReference type="Proteomes" id="UP000266089">
    <property type="component" value="Unassembled WGS sequence"/>
</dbReference>
<evidence type="ECO:0000313" key="2">
    <source>
        <dbReference type="EMBL" id="RIH75330.1"/>
    </source>
</evidence>
<reference evidence="2 3" key="1">
    <citation type="submission" date="2018-08" db="EMBL/GenBank/DDBJ databases">
        <title>Meiothermus cateniformans JCM 15151 genome sequencing project.</title>
        <authorList>
            <person name="Da Costa M.S."/>
            <person name="Albuquerque L."/>
            <person name="Raposo P."/>
            <person name="Froufe H.J.C."/>
            <person name="Barroso C.S."/>
            <person name="Egas C."/>
        </authorList>
    </citation>
    <scope>NUCLEOTIDE SEQUENCE [LARGE SCALE GENOMIC DNA]</scope>
    <source>
        <strain evidence="2 3">JCM 15151</strain>
    </source>
</reference>
<dbReference type="RefSeq" id="WP_027888158.1">
    <property type="nucleotide sequence ID" value="NZ_JBHSXZ010000001.1"/>
</dbReference>
<sequence length="162" mass="17411">MRLIELAVVLALAGFLALAASTLLFYGGETSREARLRLSTEVAYDELRARLGRDMREALQVGSLASGELRLAVAGGCVMYRLQSSQLFRQAWAGSCAVALGVPVRLLEDTSLPLARFCSDPALRRVGLFDACPSSWSVVGGVLTLRQNGQDQAFAPPVISLR</sequence>
<gene>
    <name evidence="2" type="ORF">Mcate_02294</name>
</gene>
<accession>A0A399DZ25</accession>
<dbReference type="OrthoDB" id="9907581at2"/>
<dbReference type="EMBL" id="QWKX01000071">
    <property type="protein sequence ID" value="RIH75330.1"/>
    <property type="molecule type" value="Genomic_DNA"/>
</dbReference>
<keyword evidence="1" id="KW-0472">Membrane</keyword>
<dbReference type="AlphaFoldDB" id="A0A399DZ25"/>
<comment type="caution">
    <text evidence="2">The sequence shown here is derived from an EMBL/GenBank/DDBJ whole genome shotgun (WGS) entry which is preliminary data.</text>
</comment>
<name>A0A399DZ25_9DEIN</name>
<keyword evidence="1" id="KW-1133">Transmembrane helix</keyword>
<protein>
    <submittedName>
        <fullName evidence="2">Uncharacterized protein</fullName>
    </submittedName>
</protein>
<keyword evidence="1" id="KW-0812">Transmembrane</keyword>
<organism evidence="2 3">
    <name type="scientific">Meiothermus taiwanensis</name>
    <dbReference type="NCBI Taxonomy" id="172827"/>
    <lineage>
        <taxon>Bacteria</taxon>
        <taxon>Thermotogati</taxon>
        <taxon>Deinococcota</taxon>
        <taxon>Deinococci</taxon>
        <taxon>Thermales</taxon>
        <taxon>Thermaceae</taxon>
        <taxon>Meiothermus</taxon>
    </lineage>
</organism>
<feature type="transmembrane region" description="Helical" evidence="1">
    <location>
        <begin position="6"/>
        <end position="27"/>
    </location>
</feature>
<evidence type="ECO:0000313" key="3">
    <source>
        <dbReference type="Proteomes" id="UP000266089"/>
    </source>
</evidence>
<evidence type="ECO:0000256" key="1">
    <source>
        <dbReference type="SAM" id="Phobius"/>
    </source>
</evidence>